<dbReference type="InterPro" id="IPR024787">
    <property type="entry name" value="EcsC"/>
</dbReference>
<dbReference type="PANTHER" id="PTHR41260">
    <property type="entry name" value="PROTEIN ECSC"/>
    <property type="match status" value="1"/>
</dbReference>
<keyword evidence="2" id="KW-1185">Reference proteome</keyword>
<dbReference type="RefSeq" id="WP_126141531.1">
    <property type="nucleotide sequence ID" value="NZ_RXHU01000033.1"/>
</dbReference>
<organism evidence="1 2">
    <name type="scientific">Paenibacillus whitsoniae</name>
    <dbReference type="NCBI Taxonomy" id="2496558"/>
    <lineage>
        <taxon>Bacteria</taxon>
        <taxon>Bacillati</taxon>
        <taxon>Bacillota</taxon>
        <taxon>Bacilli</taxon>
        <taxon>Bacillales</taxon>
        <taxon>Paenibacillaceae</taxon>
        <taxon>Paenibacillus</taxon>
    </lineage>
</organism>
<protein>
    <submittedName>
        <fullName evidence="1">EcsC family protein</fullName>
    </submittedName>
</protein>
<dbReference type="PANTHER" id="PTHR41260:SF1">
    <property type="entry name" value="PROTEIN ECSC"/>
    <property type="match status" value="1"/>
</dbReference>
<dbReference type="OrthoDB" id="1705901at2"/>
<comment type="caution">
    <text evidence="1">The sequence shown here is derived from an EMBL/GenBank/DDBJ whole genome shotgun (WGS) entry which is preliminary data.</text>
</comment>
<evidence type="ECO:0000313" key="2">
    <source>
        <dbReference type="Proteomes" id="UP000276128"/>
    </source>
</evidence>
<reference evidence="1 2" key="1">
    <citation type="submission" date="2018-12" db="EMBL/GenBank/DDBJ databases">
        <title>Bacillus ochoae sp. nov., Paenibacillus whitsoniae sp. nov., Paenibacillus spiritus sp. nov. Isolated from the Mars Exploration Rover during spacecraft assembly.</title>
        <authorList>
            <person name="Seuylemezian A."/>
            <person name="Vaishampayan P."/>
        </authorList>
    </citation>
    <scope>NUCLEOTIDE SEQUENCE [LARGE SCALE GENOMIC DNA]</scope>
    <source>
        <strain evidence="1 2">MER 54</strain>
    </source>
</reference>
<name>A0A3S0BVR6_9BACL</name>
<dbReference type="AlphaFoldDB" id="A0A3S0BVR6"/>
<dbReference type="Proteomes" id="UP000276128">
    <property type="component" value="Unassembled WGS sequence"/>
</dbReference>
<dbReference type="Pfam" id="PF12787">
    <property type="entry name" value="EcsC"/>
    <property type="match status" value="1"/>
</dbReference>
<sequence>MEPEYTLYEQQMLRTLKRWEIKLQQPPGFVERTSKALQTRINRLLPDKMHTTITATVKGIIQTTLFGISYVPAGLPLRGLSLAERDGKAEELLSRYRKIAAVEGAGTGAGGILLGLADFPMLLGIKLKFLFELAHLYGYSTHDYRERLFILYVFQLAFSSAPKKPQLFETVRNWPTIAAAMPRTDDGMAGIDWLQLQQEYRDTIDFRKMLQLLPGIGAVVGAWANYDLLEELGVAAMNSYRLRWLQERAGARDGGNAR</sequence>
<proteinExistence type="predicted"/>
<evidence type="ECO:0000313" key="1">
    <source>
        <dbReference type="EMBL" id="RTE09456.1"/>
    </source>
</evidence>
<dbReference type="EMBL" id="RXHU01000033">
    <property type="protein sequence ID" value="RTE09456.1"/>
    <property type="molecule type" value="Genomic_DNA"/>
</dbReference>
<gene>
    <name evidence="1" type="ORF">EJQ19_12360</name>
</gene>
<accession>A0A3S0BVR6</accession>